<dbReference type="EMBL" id="ML769473">
    <property type="protein sequence ID" value="KAE9399124.1"/>
    <property type="molecule type" value="Genomic_DNA"/>
</dbReference>
<keyword evidence="3" id="KW-1185">Reference proteome</keyword>
<accession>A0A6A4HQ19</accession>
<name>A0A6A4HQ19_9AGAR</name>
<evidence type="ECO:0000256" key="1">
    <source>
        <dbReference type="SAM" id="Phobius"/>
    </source>
</evidence>
<proteinExistence type="predicted"/>
<keyword evidence="1" id="KW-0472">Membrane</keyword>
<evidence type="ECO:0000313" key="3">
    <source>
        <dbReference type="Proteomes" id="UP000799118"/>
    </source>
</evidence>
<dbReference type="Proteomes" id="UP000799118">
    <property type="component" value="Unassembled WGS sequence"/>
</dbReference>
<gene>
    <name evidence="2" type="ORF">BT96DRAFT_707905</name>
</gene>
<protein>
    <submittedName>
        <fullName evidence="2">Uncharacterized protein</fullName>
    </submittedName>
</protein>
<dbReference type="AlphaFoldDB" id="A0A6A4HQ19"/>
<feature type="transmembrane region" description="Helical" evidence="1">
    <location>
        <begin position="38"/>
        <end position="57"/>
    </location>
</feature>
<keyword evidence="1" id="KW-1133">Transmembrane helix</keyword>
<evidence type="ECO:0000313" key="2">
    <source>
        <dbReference type="EMBL" id="KAE9399124.1"/>
    </source>
</evidence>
<sequence length="122" mass="13515">MRVFCQSSPLAGFIYRACRSCPEDIPSKTAPYKKAVELLLILVASLGAGIVNNSLLLRKYAMVLDLGRKTDNLSIGEGILISYHVRKLTIRLSIIDDRQAYSSFFKLINGAPHACSHRYGNV</sequence>
<reference evidence="2" key="1">
    <citation type="journal article" date="2019" name="Environ. Microbiol.">
        <title>Fungal ecological strategies reflected in gene transcription - a case study of two litter decomposers.</title>
        <authorList>
            <person name="Barbi F."/>
            <person name="Kohler A."/>
            <person name="Barry K."/>
            <person name="Baskaran P."/>
            <person name="Daum C."/>
            <person name="Fauchery L."/>
            <person name="Ihrmark K."/>
            <person name="Kuo A."/>
            <person name="LaButti K."/>
            <person name="Lipzen A."/>
            <person name="Morin E."/>
            <person name="Grigoriev I.V."/>
            <person name="Henrissat B."/>
            <person name="Lindahl B."/>
            <person name="Martin F."/>
        </authorList>
    </citation>
    <scope>NUCLEOTIDE SEQUENCE</scope>
    <source>
        <strain evidence="2">JB14</strain>
    </source>
</reference>
<keyword evidence="1" id="KW-0812">Transmembrane</keyword>
<organism evidence="2 3">
    <name type="scientific">Gymnopus androsaceus JB14</name>
    <dbReference type="NCBI Taxonomy" id="1447944"/>
    <lineage>
        <taxon>Eukaryota</taxon>
        <taxon>Fungi</taxon>
        <taxon>Dikarya</taxon>
        <taxon>Basidiomycota</taxon>
        <taxon>Agaricomycotina</taxon>
        <taxon>Agaricomycetes</taxon>
        <taxon>Agaricomycetidae</taxon>
        <taxon>Agaricales</taxon>
        <taxon>Marasmiineae</taxon>
        <taxon>Omphalotaceae</taxon>
        <taxon>Gymnopus</taxon>
    </lineage>
</organism>